<dbReference type="Pfam" id="PF13193">
    <property type="entry name" value="AMP-binding_C"/>
    <property type="match status" value="1"/>
</dbReference>
<keyword evidence="2 7" id="KW-0436">Ligase</keyword>
<dbReference type="Gene3D" id="3.30.300.30">
    <property type="match status" value="1"/>
</dbReference>
<dbReference type="Proteomes" id="UP000308037">
    <property type="component" value="Unassembled WGS sequence"/>
</dbReference>
<dbReference type="GO" id="GO:0009234">
    <property type="term" value="P:menaquinone biosynthetic process"/>
    <property type="evidence" value="ECO:0007669"/>
    <property type="project" value="UniProtKB-KW"/>
</dbReference>
<reference evidence="7 8" key="1">
    <citation type="submission" date="2019-04" db="EMBL/GenBank/DDBJ databases">
        <title>Natronomonas sp. F20-122 a newhaloarchaeon isolated from a saline saltern of Isla Bacuta, Huelva, Spain.</title>
        <authorList>
            <person name="Duran-Viseras A."/>
            <person name="Sanchez-Porro C."/>
            <person name="Ventosa A."/>
        </authorList>
    </citation>
    <scope>NUCLEOTIDE SEQUENCE [LARGE SCALE GENOMIC DNA]</scope>
    <source>
        <strain evidence="7 8">F20-122</strain>
    </source>
</reference>
<dbReference type="EC" id="6.2.1.26" evidence="7"/>
<dbReference type="PANTHER" id="PTHR43767">
    <property type="entry name" value="LONG-CHAIN-FATTY-ACID--COA LIGASE"/>
    <property type="match status" value="1"/>
</dbReference>
<organism evidence="7 8">
    <name type="scientific">Natronomonas salsuginis</name>
    <dbReference type="NCBI Taxonomy" id="2217661"/>
    <lineage>
        <taxon>Archaea</taxon>
        <taxon>Methanobacteriati</taxon>
        <taxon>Methanobacteriota</taxon>
        <taxon>Stenosarchaea group</taxon>
        <taxon>Halobacteria</taxon>
        <taxon>Halobacteriales</taxon>
        <taxon>Natronomonadaceae</taxon>
        <taxon>Natronomonas</taxon>
    </lineage>
</organism>
<protein>
    <submittedName>
        <fullName evidence="7">O-succinylbenzoate--CoA ligase</fullName>
        <ecNumber evidence="7">6.2.1.26</ecNumber>
    </submittedName>
</protein>
<dbReference type="Gene3D" id="3.40.50.12780">
    <property type="entry name" value="N-terminal domain of ligase-like"/>
    <property type="match status" value="1"/>
</dbReference>
<evidence type="ECO:0000259" key="6">
    <source>
        <dbReference type="Pfam" id="PF13193"/>
    </source>
</evidence>
<evidence type="ECO:0000256" key="4">
    <source>
        <dbReference type="ARBA" id="ARBA00022840"/>
    </source>
</evidence>
<dbReference type="Pfam" id="PF00501">
    <property type="entry name" value="AMP-binding"/>
    <property type="match status" value="1"/>
</dbReference>
<keyword evidence="1" id="KW-0474">Menaquinone biosynthesis</keyword>
<dbReference type="GO" id="GO:0008756">
    <property type="term" value="F:o-succinylbenzoate-CoA ligase activity"/>
    <property type="evidence" value="ECO:0007669"/>
    <property type="project" value="UniProtKB-EC"/>
</dbReference>
<dbReference type="InterPro" id="IPR025110">
    <property type="entry name" value="AMP-bd_C"/>
</dbReference>
<feature type="domain" description="AMP-binding enzyme C-terminal" evidence="6">
    <location>
        <begin position="403"/>
        <end position="476"/>
    </location>
</feature>
<dbReference type="RefSeq" id="WP_137275447.1">
    <property type="nucleotide sequence ID" value="NZ_QKNX01000001.1"/>
</dbReference>
<dbReference type="OrthoDB" id="35688at2157"/>
<dbReference type="InterPro" id="IPR000873">
    <property type="entry name" value="AMP-dep_synth/lig_dom"/>
</dbReference>
<dbReference type="InterPro" id="IPR010192">
    <property type="entry name" value="MenE"/>
</dbReference>
<gene>
    <name evidence="7" type="primary">menE</name>
    <name evidence="7" type="ORF">DM868_03455</name>
</gene>
<evidence type="ECO:0000259" key="5">
    <source>
        <dbReference type="Pfam" id="PF00501"/>
    </source>
</evidence>
<name>A0A4U5JJ81_9EURY</name>
<keyword evidence="4" id="KW-0067">ATP-binding</keyword>
<dbReference type="InterPro" id="IPR045851">
    <property type="entry name" value="AMP-bd_C_sf"/>
</dbReference>
<accession>A0A4U5JJ81</accession>
<keyword evidence="3" id="KW-0547">Nucleotide-binding</keyword>
<comment type="caution">
    <text evidence="7">The sequence shown here is derived from an EMBL/GenBank/DDBJ whole genome shotgun (WGS) entry which is preliminary data.</text>
</comment>
<dbReference type="PROSITE" id="PS00455">
    <property type="entry name" value="AMP_BINDING"/>
    <property type="match status" value="1"/>
</dbReference>
<dbReference type="NCBIfam" id="TIGR01923">
    <property type="entry name" value="menE"/>
    <property type="match status" value="1"/>
</dbReference>
<evidence type="ECO:0000256" key="1">
    <source>
        <dbReference type="ARBA" id="ARBA00022428"/>
    </source>
</evidence>
<proteinExistence type="predicted"/>
<dbReference type="PANTHER" id="PTHR43767:SF1">
    <property type="entry name" value="NONRIBOSOMAL PEPTIDE SYNTHASE PES1 (EUROFUNG)-RELATED"/>
    <property type="match status" value="1"/>
</dbReference>
<evidence type="ECO:0000313" key="7">
    <source>
        <dbReference type="EMBL" id="TKR28148.1"/>
    </source>
</evidence>
<dbReference type="EMBL" id="QKNX01000001">
    <property type="protein sequence ID" value="TKR28148.1"/>
    <property type="molecule type" value="Genomic_DNA"/>
</dbReference>
<sequence>MRDWLAVRAHSTPKATALRAAGALDTDRTYAELNDRVETLAGRLAGVGVCVDDLVAICSETRPEFVTAVHAVQRLGAVLIPINARLTPAEMEGRLGRIEPTVVVCERTTEATVETVTDGTVLSFDEPVGEATALDERSPEPFDLPEWELDDPLVVMFTSGTTGDPKAVVLTLGNVLASATASAFRLGLRPDDCWHDPLPMYHMGGLAPVYRSVLYGTALSVQREFDPDATLEALRAADATAVSLVPTMLGRLLDAGSVPGLRFVLLGGAPCPPELLQRAQRRDVRVAPTYGMTEAASQIATARPEDAQEAPESVGHPLMFAELSVVDDLGAPCEPGESGELVVSGPMVTPGYLDDEATAERFVNGGLRTGDRGYRDDDGRVYVLGRADGTIVTGGENVDPEEVRAVLRASPDVADCSVVGLDDEEWGERVGALVVPADGADPSIEALDAHCRVRLAGYKIPRTIGFETALPRTASGTVDRNAVVDRLRDGEA</sequence>
<evidence type="ECO:0000313" key="8">
    <source>
        <dbReference type="Proteomes" id="UP000308037"/>
    </source>
</evidence>
<evidence type="ECO:0000256" key="3">
    <source>
        <dbReference type="ARBA" id="ARBA00022741"/>
    </source>
</evidence>
<dbReference type="GO" id="GO:0005524">
    <property type="term" value="F:ATP binding"/>
    <property type="evidence" value="ECO:0007669"/>
    <property type="project" value="UniProtKB-KW"/>
</dbReference>
<keyword evidence="8" id="KW-1185">Reference proteome</keyword>
<dbReference type="InterPro" id="IPR050237">
    <property type="entry name" value="ATP-dep_AMP-bd_enzyme"/>
</dbReference>
<dbReference type="SUPFAM" id="SSF56801">
    <property type="entry name" value="Acetyl-CoA synthetase-like"/>
    <property type="match status" value="1"/>
</dbReference>
<feature type="domain" description="AMP-dependent synthetase/ligase" evidence="5">
    <location>
        <begin position="7"/>
        <end position="353"/>
    </location>
</feature>
<dbReference type="InterPro" id="IPR020845">
    <property type="entry name" value="AMP-binding_CS"/>
</dbReference>
<dbReference type="InterPro" id="IPR042099">
    <property type="entry name" value="ANL_N_sf"/>
</dbReference>
<dbReference type="AlphaFoldDB" id="A0A4U5JJ81"/>
<evidence type="ECO:0000256" key="2">
    <source>
        <dbReference type="ARBA" id="ARBA00022598"/>
    </source>
</evidence>